<dbReference type="SUPFAM" id="SSF54368">
    <property type="entry name" value="Glutamine synthetase, N-terminal domain"/>
    <property type="match status" value="1"/>
</dbReference>
<dbReference type="GO" id="GO:0006576">
    <property type="term" value="P:biogenic amine metabolic process"/>
    <property type="evidence" value="ECO:0007669"/>
    <property type="project" value="UniProtKB-ARBA"/>
</dbReference>
<accession>A0A1M5PRP2</accession>
<evidence type="ECO:0000259" key="8">
    <source>
        <dbReference type="PROSITE" id="PS51987"/>
    </source>
</evidence>
<dbReference type="STRING" id="2017.SAMN05444320_11950"/>
<evidence type="ECO:0000256" key="3">
    <source>
        <dbReference type="ARBA" id="ARBA00022741"/>
    </source>
</evidence>
<dbReference type="Gene3D" id="3.30.590.10">
    <property type="entry name" value="Glutamine synthetase/guanido kinase, catalytic domain"/>
    <property type="match status" value="1"/>
</dbReference>
<evidence type="ECO:0000256" key="6">
    <source>
        <dbReference type="RuleBase" id="RU000384"/>
    </source>
</evidence>
<keyword evidence="2" id="KW-0436">Ligase</keyword>
<evidence type="ECO:0000256" key="4">
    <source>
        <dbReference type="ARBA" id="ARBA00022840"/>
    </source>
</evidence>
<dbReference type="InterPro" id="IPR014746">
    <property type="entry name" value="Gln_synth/guanido_kin_cat_dom"/>
</dbReference>
<keyword evidence="4" id="KW-0067">ATP-binding</keyword>
<dbReference type="FunFam" id="3.30.590.10:FF:000005">
    <property type="entry name" value="Probable glutamine synthetase"/>
    <property type="match status" value="1"/>
</dbReference>
<evidence type="ECO:0000256" key="5">
    <source>
        <dbReference type="PROSITE-ProRule" id="PRU01330"/>
    </source>
</evidence>
<dbReference type="PANTHER" id="PTHR43785:SF12">
    <property type="entry name" value="TYPE-1 GLUTAMINE SYNTHETASE 2"/>
    <property type="match status" value="1"/>
</dbReference>
<feature type="domain" description="GS beta-grasp" evidence="7">
    <location>
        <begin position="20"/>
        <end position="116"/>
    </location>
</feature>
<dbReference type="SUPFAM" id="SSF55931">
    <property type="entry name" value="Glutamine synthetase/guanido kinase"/>
    <property type="match status" value="1"/>
</dbReference>
<dbReference type="PROSITE" id="PS51987">
    <property type="entry name" value="GS_CATALYTIC"/>
    <property type="match status" value="1"/>
</dbReference>
<dbReference type="GO" id="GO:0006542">
    <property type="term" value="P:glutamine biosynthetic process"/>
    <property type="evidence" value="ECO:0007669"/>
    <property type="project" value="InterPro"/>
</dbReference>
<dbReference type="InterPro" id="IPR008147">
    <property type="entry name" value="Gln_synt_N"/>
</dbReference>
<evidence type="ECO:0000259" key="7">
    <source>
        <dbReference type="PROSITE" id="PS51986"/>
    </source>
</evidence>
<dbReference type="EMBL" id="FQVN01000019">
    <property type="protein sequence ID" value="SHH04454.1"/>
    <property type="molecule type" value="Genomic_DNA"/>
</dbReference>
<dbReference type="Gene3D" id="3.10.20.70">
    <property type="entry name" value="Glutamine synthetase, N-terminal domain"/>
    <property type="match status" value="1"/>
</dbReference>
<proteinExistence type="inferred from homology"/>
<reference evidence="9 10" key="1">
    <citation type="submission" date="2016-11" db="EMBL/GenBank/DDBJ databases">
        <authorList>
            <person name="Jaros S."/>
            <person name="Januszkiewicz K."/>
            <person name="Wedrychowicz H."/>
        </authorList>
    </citation>
    <scope>NUCLEOTIDE SEQUENCE [LARGE SCALE GENOMIC DNA]</scope>
    <source>
        <strain evidence="9 10">DSM 44523</strain>
    </source>
</reference>
<gene>
    <name evidence="9" type="ORF">SAMN05444320_11950</name>
</gene>
<dbReference type="InterPro" id="IPR008146">
    <property type="entry name" value="Gln_synth_cat_dom"/>
</dbReference>
<evidence type="ECO:0000256" key="1">
    <source>
        <dbReference type="ARBA" id="ARBA00009897"/>
    </source>
</evidence>
<dbReference type="RefSeq" id="WP_234996027.1">
    <property type="nucleotide sequence ID" value="NZ_FQVN01000019.1"/>
</dbReference>
<protein>
    <submittedName>
        <fullName evidence="9">L-glutamine synthetase</fullName>
    </submittedName>
</protein>
<dbReference type="Proteomes" id="UP000184501">
    <property type="component" value="Unassembled WGS sequence"/>
</dbReference>
<evidence type="ECO:0000313" key="9">
    <source>
        <dbReference type="EMBL" id="SHH04454.1"/>
    </source>
</evidence>
<dbReference type="GO" id="GO:0042402">
    <property type="term" value="P:biogenic amine catabolic process"/>
    <property type="evidence" value="ECO:0007669"/>
    <property type="project" value="UniProtKB-ARBA"/>
</dbReference>
<evidence type="ECO:0000256" key="2">
    <source>
        <dbReference type="ARBA" id="ARBA00022598"/>
    </source>
</evidence>
<dbReference type="GO" id="GO:0004356">
    <property type="term" value="F:glutamine synthetase activity"/>
    <property type="evidence" value="ECO:0007669"/>
    <property type="project" value="InterPro"/>
</dbReference>
<keyword evidence="3" id="KW-0547">Nucleotide-binding</keyword>
<dbReference type="Pfam" id="PF00120">
    <property type="entry name" value="Gln-synt_C"/>
    <property type="match status" value="1"/>
</dbReference>
<dbReference type="FunFam" id="3.10.20.70:FF:000015">
    <property type="entry name" value="Putative glutamine synthetase"/>
    <property type="match status" value="1"/>
</dbReference>
<dbReference type="SMART" id="SM01230">
    <property type="entry name" value="Gln-synt_C"/>
    <property type="match status" value="1"/>
</dbReference>
<dbReference type="GO" id="GO:0005524">
    <property type="term" value="F:ATP binding"/>
    <property type="evidence" value="ECO:0007669"/>
    <property type="project" value="UniProtKB-KW"/>
</dbReference>
<dbReference type="PROSITE" id="PS51986">
    <property type="entry name" value="GS_BETA_GRASP"/>
    <property type="match status" value="1"/>
</dbReference>
<dbReference type="AlphaFoldDB" id="A0A1M5PRP2"/>
<name>A0A1M5PRP2_STRHI</name>
<evidence type="ECO:0000313" key="10">
    <source>
        <dbReference type="Proteomes" id="UP000184501"/>
    </source>
</evidence>
<feature type="domain" description="GS catalytic" evidence="8">
    <location>
        <begin position="123"/>
        <end position="454"/>
    </location>
</feature>
<dbReference type="PANTHER" id="PTHR43785">
    <property type="entry name" value="GAMMA-GLUTAMYLPUTRESCINE SYNTHETASE"/>
    <property type="match status" value="1"/>
</dbReference>
<sequence length="454" mass="49657">MGRSEGVLDVEGLRAAVDGGRVDTVLLAMTDMQGRLQGKRLSARYFLEEVLAHGAEACDYLLAVDVDMGTVGGFAMSSWDRGYGDFVLRPDLGTLRVVPWHEATALVLADLTWTDGSPVVASPRQVLRRQLDRLAERGWVALAGTELEFIVFRDTYEDAWRRDYRDLTPANQYNVDYSMLGTGRVEPLLRRIRTGMAGAGMYVESAKGECNLGQHEIAFRYTDALTTCDNHVVYKTGAKEIAAQEGMSLTFMAKYDEREGNSCHIHLSLRSADGDLVLAGDREHGFSPVMEWFVAGLLACLPELTLLFAPNVNSYKRFAAGSFAPTAVAWGRDNRTCALRVVGQGPSLRVENRVPGGDVNPYLAVAAMIAAGLHGIERELDLGAACDGNAYAGDRPRVPGSLPEAARLFGDSKIARAAFGDDVVEHYLNAARVEIDAFAAAVTDWERRRGFERL</sequence>
<comment type="similarity">
    <text evidence="1 5 6">Belongs to the glutamine synthetase family.</text>
</comment>
<dbReference type="InterPro" id="IPR036651">
    <property type="entry name" value="Gln_synt_N_sf"/>
</dbReference>
<keyword evidence="10" id="KW-1185">Reference proteome</keyword>
<organism evidence="9 10">
    <name type="scientific">Streptoalloteichus hindustanus</name>
    <dbReference type="NCBI Taxonomy" id="2017"/>
    <lineage>
        <taxon>Bacteria</taxon>
        <taxon>Bacillati</taxon>
        <taxon>Actinomycetota</taxon>
        <taxon>Actinomycetes</taxon>
        <taxon>Pseudonocardiales</taxon>
        <taxon>Pseudonocardiaceae</taxon>
        <taxon>Streptoalloteichus</taxon>
    </lineage>
</organism>